<feature type="region of interest" description="Disordered" evidence="1">
    <location>
        <begin position="208"/>
        <end position="240"/>
    </location>
</feature>
<dbReference type="EMBL" id="MN739095">
    <property type="protein sequence ID" value="QHS88375.1"/>
    <property type="molecule type" value="Genomic_DNA"/>
</dbReference>
<dbReference type="AlphaFoldDB" id="A0A6C0B7Z6"/>
<proteinExistence type="predicted"/>
<accession>A0A6C0B7Z6</accession>
<evidence type="ECO:0000313" key="2">
    <source>
        <dbReference type="EMBL" id="QHS88375.1"/>
    </source>
</evidence>
<feature type="compositionally biased region" description="Basic residues" evidence="1">
    <location>
        <begin position="214"/>
        <end position="240"/>
    </location>
</feature>
<reference evidence="2" key="1">
    <citation type="journal article" date="2020" name="Nature">
        <title>Giant virus diversity and host interactions through global metagenomics.</title>
        <authorList>
            <person name="Schulz F."/>
            <person name="Roux S."/>
            <person name="Paez-Espino D."/>
            <person name="Jungbluth S."/>
            <person name="Walsh D.A."/>
            <person name="Denef V.J."/>
            <person name="McMahon K.D."/>
            <person name="Konstantinidis K.T."/>
            <person name="Eloe-Fadrosh E.A."/>
            <person name="Kyrpides N.C."/>
            <person name="Woyke T."/>
        </authorList>
    </citation>
    <scope>NUCLEOTIDE SEQUENCE</scope>
    <source>
        <strain evidence="2">GVMAG-M-3300010158-55</strain>
    </source>
</reference>
<name>A0A6C0B7Z6_9ZZZZ</name>
<protein>
    <submittedName>
        <fullName evidence="2">Uncharacterized protein</fullName>
    </submittedName>
</protein>
<sequence length="240" mass="27251">MAALVGSQLPKTEQTAIFEEVMDNVISAFVINSDLKNGILAEKGIPPKEFQYCCDPNMKATIQHLTQQLLEHNCINKLFGNIEGIADILSYRNLYIVLIVFYYAVGEISGYHTFDVKPIFENIIVGENAEAARSRTIVNKLIKLLSTLDKTNVGYDSECFQLLLTIRTELMKSRELSEEELRQWESGEADSDFSSKKGLSMARQDAIAQGWIARGRRRAHGGKKTKNKRKKLRKSRKYKN</sequence>
<organism evidence="2">
    <name type="scientific">viral metagenome</name>
    <dbReference type="NCBI Taxonomy" id="1070528"/>
    <lineage>
        <taxon>unclassified sequences</taxon>
        <taxon>metagenomes</taxon>
        <taxon>organismal metagenomes</taxon>
    </lineage>
</organism>
<evidence type="ECO:0000256" key="1">
    <source>
        <dbReference type="SAM" id="MobiDB-lite"/>
    </source>
</evidence>